<sequence length="100" mass="11543">ENTRRITTDSFIFSFDYNDLKNATVSRINHDNKDYAIVGHEDYGPWFGEGPDLRVPNNNSFGNFWELKTKSYAKIAKVDLLTVLDYEVFQIVSNVTEKST</sequence>
<organism evidence="1 2">
    <name type="scientific">Gigaspora margarita</name>
    <dbReference type="NCBI Taxonomy" id="4874"/>
    <lineage>
        <taxon>Eukaryota</taxon>
        <taxon>Fungi</taxon>
        <taxon>Fungi incertae sedis</taxon>
        <taxon>Mucoromycota</taxon>
        <taxon>Glomeromycotina</taxon>
        <taxon>Glomeromycetes</taxon>
        <taxon>Diversisporales</taxon>
        <taxon>Gigasporaceae</taxon>
        <taxon>Gigaspora</taxon>
    </lineage>
</organism>
<comment type="caution">
    <text evidence="1">The sequence shown here is derived from an EMBL/GenBank/DDBJ whole genome shotgun (WGS) entry which is preliminary data.</text>
</comment>
<proteinExistence type="predicted"/>
<name>A0ABN7XE10_GIGMA</name>
<protein>
    <submittedName>
        <fullName evidence="1">37304_t:CDS:1</fullName>
    </submittedName>
</protein>
<dbReference type="EMBL" id="CAJVQB010118672">
    <property type="protein sequence ID" value="CAG8853000.1"/>
    <property type="molecule type" value="Genomic_DNA"/>
</dbReference>
<keyword evidence="2" id="KW-1185">Reference proteome</keyword>
<evidence type="ECO:0000313" key="2">
    <source>
        <dbReference type="Proteomes" id="UP000789901"/>
    </source>
</evidence>
<gene>
    <name evidence="1" type="ORF">GMARGA_LOCUS41821</name>
</gene>
<reference evidence="1 2" key="1">
    <citation type="submission" date="2021-06" db="EMBL/GenBank/DDBJ databases">
        <authorList>
            <person name="Kallberg Y."/>
            <person name="Tangrot J."/>
            <person name="Rosling A."/>
        </authorList>
    </citation>
    <scope>NUCLEOTIDE SEQUENCE [LARGE SCALE GENOMIC DNA]</scope>
    <source>
        <strain evidence="1 2">120-4 pot B 10/14</strain>
    </source>
</reference>
<accession>A0ABN7XE10</accession>
<dbReference type="Proteomes" id="UP000789901">
    <property type="component" value="Unassembled WGS sequence"/>
</dbReference>
<evidence type="ECO:0000313" key="1">
    <source>
        <dbReference type="EMBL" id="CAG8853000.1"/>
    </source>
</evidence>
<feature type="non-terminal residue" evidence="1">
    <location>
        <position position="1"/>
    </location>
</feature>